<dbReference type="InterPro" id="IPR000387">
    <property type="entry name" value="Tyr_Pase_dom"/>
</dbReference>
<keyword evidence="6" id="KW-0812">Transmembrane</keyword>
<dbReference type="PROSITE" id="PS50054">
    <property type="entry name" value="TYR_PHOSPHATASE_DUAL"/>
    <property type="match status" value="1"/>
</dbReference>
<feature type="transmembrane region" description="Helical" evidence="6">
    <location>
        <begin position="171"/>
        <end position="202"/>
    </location>
</feature>
<dbReference type="GO" id="GO:0004725">
    <property type="term" value="F:protein tyrosine phosphatase activity"/>
    <property type="evidence" value="ECO:0007669"/>
    <property type="project" value="UniProtKB-EC"/>
</dbReference>
<dbReference type="SUPFAM" id="SSF52799">
    <property type="entry name" value="(Phosphotyrosine protein) phosphatases II"/>
    <property type="match status" value="1"/>
</dbReference>
<feature type="active site" description="Phosphocysteine intermediate" evidence="5">
    <location>
        <position position="88"/>
    </location>
</feature>
<evidence type="ECO:0000256" key="4">
    <source>
        <dbReference type="ARBA" id="ARBA00022912"/>
    </source>
</evidence>
<feature type="transmembrane region" description="Helical" evidence="6">
    <location>
        <begin position="145"/>
        <end position="164"/>
    </location>
</feature>
<comment type="similarity">
    <text evidence="1">Belongs to the protein-tyrosine phosphatase family. Non-receptor class dual specificity subfamily.</text>
</comment>
<organism evidence="9">
    <name type="scientific">Stegastes partitus</name>
    <name type="common">bicolor damselfish</name>
    <dbReference type="NCBI Taxonomy" id="144197"/>
    <lineage>
        <taxon>Eukaryota</taxon>
        <taxon>Metazoa</taxon>
        <taxon>Chordata</taxon>
        <taxon>Craniata</taxon>
        <taxon>Vertebrata</taxon>
        <taxon>Euteleostomi</taxon>
        <taxon>Actinopterygii</taxon>
        <taxon>Neopterygii</taxon>
        <taxon>Teleostei</taxon>
        <taxon>Neoteleostei</taxon>
        <taxon>Acanthomorphata</taxon>
        <taxon>Ovalentaria</taxon>
        <taxon>Pomacentridae</taxon>
        <taxon>Stegastes</taxon>
    </lineage>
</organism>
<keyword evidence="3" id="KW-0378">Hydrolase</keyword>
<dbReference type="SMART" id="SM00195">
    <property type="entry name" value="DSPc"/>
    <property type="match status" value="1"/>
</dbReference>
<evidence type="ECO:0000256" key="6">
    <source>
        <dbReference type="SAM" id="Phobius"/>
    </source>
</evidence>
<keyword evidence="6" id="KW-1133">Transmembrane helix</keyword>
<dbReference type="InterPro" id="IPR000340">
    <property type="entry name" value="Dual-sp_phosphatase_cat-dom"/>
</dbReference>
<dbReference type="InterPro" id="IPR020422">
    <property type="entry name" value="TYR_PHOSPHATASE_DUAL_dom"/>
</dbReference>
<dbReference type="InterPro" id="IPR016278">
    <property type="entry name" value="DUSP12"/>
</dbReference>
<evidence type="ECO:0000256" key="1">
    <source>
        <dbReference type="ARBA" id="ARBA00008601"/>
    </source>
</evidence>
<dbReference type="Gene3D" id="3.90.190.10">
    <property type="entry name" value="Protein tyrosine phosphatase superfamily"/>
    <property type="match status" value="1"/>
</dbReference>
<protein>
    <recommendedName>
        <fullName evidence="2">protein-tyrosine-phosphatase</fullName>
        <ecNumber evidence="2">3.1.3.48</ecNumber>
    </recommendedName>
</protein>
<dbReference type="PROSITE" id="PS50056">
    <property type="entry name" value="TYR_PHOSPHATASE_2"/>
    <property type="match status" value="1"/>
</dbReference>
<evidence type="ECO:0000256" key="3">
    <source>
        <dbReference type="ARBA" id="ARBA00022801"/>
    </source>
</evidence>
<dbReference type="AlphaFoldDB" id="A0A3B5A4S2"/>
<evidence type="ECO:0000313" key="9">
    <source>
        <dbReference type="Ensembl" id="ENSSPAP00000008727.1"/>
    </source>
</evidence>
<dbReference type="Ensembl" id="ENSSPAT00000008886.1">
    <property type="protein sequence ID" value="ENSSPAP00000008727.1"/>
    <property type="gene ID" value="ENSSPAG00000006654.1"/>
</dbReference>
<name>A0A3B5A4S2_9TELE</name>
<feature type="domain" description="Tyrosine specific protein phosphatases" evidence="8">
    <location>
        <begin position="50"/>
        <end position="127"/>
    </location>
</feature>
<evidence type="ECO:0000256" key="2">
    <source>
        <dbReference type="ARBA" id="ARBA00013064"/>
    </source>
</evidence>
<feature type="domain" description="Tyrosine-protein phosphatase" evidence="7">
    <location>
        <begin position="1"/>
        <end position="146"/>
    </location>
</feature>
<dbReference type="PIRSF" id="PIRSF000941">
    <property type="entry name" value="DUSP12"/>
    <property type="match status" value="1"/>
</dbReference>
<dbReference type="PROSITE" id="PS00383">
    <property type="entry name" value="TYR_PHOSPHATASE_1"/>
    <property type="match status" value="1"/>
</dbReference>
<evidence type="ECO:0000256" key="5">
    <source>
        <dbReference type="PIRSR" id="PIRSR000941-50"/>
    </source>
</evidence>
<dbReference type="STRING" id="144197.ENSSPAP00000008727"/>
<dbReference type="GO" id="GO:0008138">
    <property type="term" value="F:protein tyrosine/serine/threonine phosphatase activity"/>
    <property type="evidence" value="ECO:0007669"/>
    <property type="project" value="InterPro"/>
</dbReference>
<dbReference type="PANTHER" id="PTHR45848:SF4">
    <property type="entry name" value="DUAL SPECIFICITY PROTEIN PHOSPHATASE 12"/>
    <property type="match status" value="1"/>
</dbReference>
<accession>A0A3B5A4S2</accession>
<keyword evidence="4" id="KW-0904">Protein phosphatase</keyword>
<dbReference type="GO" id="GO:0005634">
    <property type="term" value="C:nucleus"/>
    <property type="evidence" value="ECO:0007669"/>
    <property type="project" value="TreeGrafter"/>
</dbReference>
<evidence type="ECO:0000259" key="7">
    <source>
        <dbReference type="PROSITE" id="PS50054"/>
    </source>
</evidence>
<dbReference type="GeneTree" id="ENSGT00930000151041"/>
<reference evidence="9" key="1">
    <citation type="submission" date="2023-09" db="UniProtKB">
        <authorList>
            <consortium name="Ensembl"/>
        </authorList>
    </citation>
    <scope>IDENTIFICATION</scope>
</reference>
<dbReference type="InterPro" id="IPR016130">
    <property type="entry name" value="Tyr_Pase_AS"/>
</dbReference>
<feature type="transmembrane region" description="Helical" evidence="6">
    <location>
        <begin position="208"/>
        <end position="229"/>
    </location>
</feature>
<dbReference type="InterPro" id="IPR029021">
    <property type="entry name" value="Prot-tyrosine_phosphatase-like"/>
</dbReference>
<sequence length="335" mass="37495">MLLVDPGLFIGTAADLNDSQALTNAGVSHILSVDSADPGPLLPADGGFCRKWINVLDDVTSDLLSHMDDCFLFIQEAVDGGRAALVHCQAGRSRSAAIVTAYLMKKHQLGFTDAYHRLKSFKQDTVKHSRTGLTHKQKHTQTHTLPPLCCYCLCCVVLFCLPCLNCTCLHYLFLYCTTVSIFLFLFLFYFIFFCLILSYLFALHSLHYHFALDSLISLCAVHINLNFLLCRRTLFRDSSILSHPVGEGASAFSHKKSSNLTGDVQCTSYFIEPVQWMEQALLGVMDGQLLCPKCSSKLGSFSWCGDQCSCGRWVTPAFQLHRNRVDEIRQLNIQK</sequence>
<dbReference type="EC" id="3.1.3.48" evidence="2"/>
<dbReference type="Pfam" id="PF00782">
    <property type="entry name" value="DSPc"/>
    <property type="match status" value="1"/>
</dbReference>
<dbReference type="PANTHER" id="PTHR45848">
    <property type="entry name" value="DUAL SPECIFICITY PROTEIN PHOSPHATASE 12 FAMILY MEMBER"/>
    <property type="match status" value="1"/>
</dbReference>
<evidence type="ECO:0000259" key="8">
    <source>
        <dbReference type="PROSITE" id="PS50056"/>
    </source>
</evidence>
<proteinExistence type="inferred from homology"/>
<keyword evidence="6" id="KW-0472">Membrane</keyword>